<reference evidence="2 3" key="1">
    <citation type="submission" date="2019-11" db="EMBL/GenBank/DDBJ databases">
        <title>Whole genome sequence of Oryza granulata.</title>
        <authorList>
            <person name="Li W."/>
        </authorList>
    </citation>
    <scope>NUCLEOTIDE SEQUENCE [LARGE SCALE GENOMIC DNA]</scope>
    <source>
        <strain evidence="3">cv. Menghai</strain>
        <tissue evidence="2">Leaf</tissue>
    </source>
</reference>
<organism evidence="2 3">
    <name type="scientific">Oryza meyeriana var. granulata</name>
    <dbReference type="NCBI Taxonomy" id="110450"/>
    <lineage>
        <taxon>Eukaryota</taxon>
        <taxon>Viridiplantae</taxon>
        <taxon>Streptophyta</taxon>
        <taxon>Embryophyta</taxon>
        <taxon>Tracheophyta</taxon>
        <taxon>Spermatophyta</taxon>
        <taxon>Magnoliopsida</taxon>
        <taxon>Liliopsida</taxon>
        <taxon>Poales</taxon>
        <taxon>Poaceae</taxon>
        <taxon>BOP clade</taxon>
        <taxon>Oryzoideae</taxon>
        <taxon>Oryzeae</taxon>
        <taxon>Oryzinae</taxon>
        <taxon>Oryza</taxon>
        <taxon>Oryza meyeriana</taxon>
    </lineage>
</organism>
<protein>
    <submittedName>
        <fullName evidence="2">Uncharacterized protein</fullName>
    </submittedName>
</protein>
<dbReference type="Proteomes" id="UP000479710">
    <property type="component" value="Unassembled WGS sequence"/>
</dbReference>
<proteinExistence type="predicted"/>
<accession>A0A6G1F4X7</accession>
<keyword evidence="3" id="KW-1185">Reference proteome</keyword>
<name>A0A6G1F4X7_9ORYZ</name>
<feature type="compositionally biased region" description="Polar residues" evidence="1">
    <location>
        <begin position="34"/>
        <end position="52"/>
    </location>
</feature>
<feature type="region of interest" description="Disordered" evidence="1">
    <location>
        <begin position="16"/>
        <end position="84"/>
    </location>
</feature>
<gene>
    <name evidence="2" type="ORF">E2562_007077</name>
</gene>
<sequence>MELHGHLVVTMPIPISKPMSFASSGGDEGGQEDAWSNNASSTPIDTCASSHSAMAGGHEVISSRDGYFKPPTHKPRCRSTAETP</sequence>
<comment type="caution">
    <text evidence="2">The sequence shown here is derived from an EMBL/GenBank/DDBJ whole genome shotgun (WGS) entry which is preliminary data.</text>
</comment>
<evidence type="ECO:0000313" key="3">
    <source>
        <dbReference type="Proteomes" id="UP000479710"/>
    </source>
</evidence>
<evidence type="ECO:0000313" key="2">
    <source>
        <dbReference type="EMBL" id="KAF0931885.1"/>
    </source>
</evidence>
<evidence type="ECO:0000256" key="1">
    <source>
        <dbReference type="SAM" id="MobiDB-lite"/>
    </source>
</evidence>
<dbReference type="EMBL" id="SPHZ02000001">
    <property type="protein sequence ID" value="KAF0931885.1"/>
    <property type="molecule type" value="Genomic_DNA"/>
</dbReference>
<dbReference type="AlphaFoldDB" id="A0A6G1F4X7"/>